<accession>A0AAV5W8K1</accession>
<keyword evidence="11 13" id="KW-0739">Sodium transport</keyword>
<keyword evidence="3 13" id="KW-0813">Transport</keyword>
<evidence type="ECO:0000256" key="10">
    <source>
        <dbReference type="ARBA" id="ARBA00023180"/>
    </source>
</evidence>
<keyword evidence="7" id="KW-0915">Sodium</keyword>
<comment type="subcellular location">
    <subcellularLocation>
        <location evidence="1">Membrane</location>
        <topology evidence="1">Multi-pass membrane protein</topology>
    </subcellularLocation>
</comment>
<dbReference type="Pfam" id="PF00858">
    <property type="entry name" value="ASC"/>
    <property type="match status" value="1"/>
</dbReference>
<sequence length="93" mass="10072">SEAKTVLTAHGLCHYLNNSNWNQTEGSEGLQLILDAHKDEKVVTQGDPQFLANPIDAGFRFYVDEPETSTYSTSQGVAVSPGDVVYTAVSLVK</sequence>
<dbReference type="AlphaFoldDB" id="A0AAV5W8K1"/>
<reference evidence="14" key="1">
    <citation type="submission" date="2023-10" db="EMBL/GenBank/DDBJ databases">
        <title>Genome assembly of Pristionchus species.</title>
        <authorList>
            <person name="Yoshida K."/>
            <person name="Sommer R.J."/>
        </authorList>
    </citation>
    <scope>NUCLEOTIDE SEQUENCE</scope>
    <source>
        <strain evidence="14">RS5133</strain>
    </source>
</reference>
<dbReference type="InterPro" id="IPR001873">
    <property type="entry name" value="ENaC"/>
</dbReference>
<name>A0AAV5W8K1_9BILA</name>
<keyword evidence="4 13" id="KW-0894">Sodium channel</keyword>
<evidence type="ECO:0000256" key="6">
    <source>
        <dbReference type="ARBA" id="ARBA00022989"/>
    </source>
</evidence>
<dbReference type="Proteomes" id="UP001432322">
    <property type="component" value="Unassembled WGS sequence"/>
</dbReference>
<evidence type="ECO:0000313" key="14">
    <source>
        <dbReference type="EMBL" id="GMT26199.1"/>
    </source>
</evidence>
<evidence type="ECO:0000256" key="12">
    <source>
        <dbReference type="ARBA" id="ARBA00023303"/>
    </source>
</evidence>
<dbReference type="EMBL" id="BTSY01000004">
    <property type="protein sequence ID" value="GMT26199.1"/>
    <property type="molecule type" value="Genomic_DNA"/>
</dbReference>
<gene>
    <name evidence="14" type="ORF">PFISCL1PPCAC_17496</name>
</gene>
<evidence type="ECO:0000256" key="9">
    <source>
        <dbReference type="ARBA" id="ARBA00023136"/>
    </source>
</evidence>
<evidence type="ECO:0000256" key="3">
    <source>
        <dbReference type="ARBA" id="ARBA00022448"/>
    </source>
</evidence>
<dbReference type="GO" id="GO:0005272">
    <property type="term" value="F:sodium channel activity"/>
    <property type="evidence" value="ECO:0007669"/>
    <property type="project" value="UniProtKB-KW"/>
</dbReference>
<proteinExistence type="inferred from homology"/>
<evidence type="ECO:0000256" key="11">
    <source>
        <dbReference type="ARBA" id="ARBA00023201"/>
    </source>
</evidence>
<organism evidence="14 15">
    <name type="scientific">Pristionchus fissidentatus</name>
    <dbReference type="NCBI Taxonomy" id="1538716"/>
    <lineage>
        <taxon>Eukaryota</taxon>
        <taxon>Metazoa</taxon>
        <taxon>Ecdysozoa</taxon>
        <taxon>Nematoda</taxon>
        <taxon>Chromadorea</taxon>
        <taxon>Rhabditida</taxon>
        <taxon>Rhabditina</taxon>
        <taxon>Diplogasteromorpha</taxon>
        <taxon>Diplogasteroidea</taxon>
        <taxon>Neodiplogasteridae</taxon>
        <taxon>Pristionchus</taxon>
    </lineage>
</organism>
<feature type="non-terminal residue" evidence="14">
    <location>
        <position position="93"/>
    </location>
</feature>
<evidence type="ECO:0000256" key="5">
    <source>
        <dbReference type="ARBA" id="ARBA00022692"/>
    </source>
</evidence>
<dbReference type="GO" id="GO:0016020">
    <property type="term" value="C:membrane"/>
    <property type="evidence" value="ECO:0007669"/>
    <property type="project" value="UniProtKB-SubCell"/>
</dbReference>
<evidence type="ECO:0000256" key="1">
    <source>
        <dbReference type="ARBA" id="ARBA00004141"/>
    </source>
</evidence>
<keyword evidence="6" id="KW-1133">Transmembrane helix</keyword>
<keyword evidence="8 13" id="KW-0406">Ion transport</keyword>
<comment type="similarity">
    <text evidence="2 13">Belongs to the amiloride-sensitive sodium channel (TC 1.A.6) family.</text>
</comment>
<comment type="caution">
    <text evidence="14">The sequence shown here is derived from an EMBL/GenBank/DDBJ whole genome shotgun (WGS) entry which is preliminary data.</text>
</comment>
<keyword evidence="5 13" id="KW-0812">Transmembrane</keyword>
<evidence type="ECO:0000256" key="7">
    <source>
        <dbReference type="ARBA" id="ARBA00023053"/>
    </source>
</evidence>
<evidence type="ECO:0000256" key="4">
    <source>
        <dbReference type="ARBA" id="ARBA00022461"/>
    </source>
</evidence>
<evidence type="ECO:0000256" key="13">
    <source>
        <dbReference type="RuleBase" id="RU000679"/>
    </source>
</evidence>
<dbReference type="Gene3D" id="2.60.470.10">
    <property type="entry name" value="Acid-sensing ion channels like domains"/>
    <property type="match status" value="1"/>
</dbReference>
<feature type="non-terminal residue" evidence="14">
    <location>
        <position position="1"/>
    </location>
</feature>
<keyword evidence="10" id="KW-0325">Glycoprotein</keyword>
<keyword evidence="12 13" id="KW-0407">Ion channel</keyword>
<evidence type="ECO:0000256" key="8">
    <source>
        <dbReference type="ARBA" id="ARBA00023065"/>
    </source>
</evidence>
<evidence type="ECO:0000256" key="2">
    <source>
        <dbReference type="ARBA" id="ARBA00007193"/>
    </source>
</evidence>
<evidence type="ECO:0000313" key="15">
    <source>
        <dbReference type="Proteomes" id="UP001432322"/>
    </source>
</evidence>
<keyword evidence="15" id="KW-1185">Reference proteome</keyword>
<keyword evidence="9" id="KW-0472">Membrane</keyword>
<protein>
    <submittedName>
        <fullName evidence="14">Uncharacterized protein</fullName>
    </submittedName>
</protein>